<keyword evidence="2" id="KW-1185">Reference proteome</keyword>
<dbReference type="GO" id="GO:0030246">
    <property type="term" value="F:carbohydrate binding"/>
    <property type="evidence" value="ECO:0007669"/>
    <property type="project" value="InterPro"/>
</dbReference>
<sequence>MASAHQRGNPLIGSNFRVVNIHTFYPGALNVIWGGSSTNGRYWKKVKEGSDEVLQLVGVYWLEVSGKLLLSRFKPGATYRLYFRIKMIPEASGWDNYDVIFNLRLTGQRSKQKSIKLNTFRDGQWYNVPNPALEFTVPDKKTLDSQSNMALTFAMYEIECEDLKSGLVIESVRIEEVKN</sequence>
<dbReference type="InterPro" id="IPR052147">
    <property type="entry name" value="PP2-like/Lectin"/>
</dbReference>
<dbReference type="OMA" id="YWLEVSG"/>
<evidence type="ECO:0000313" key="1">
    <source>
        <dbReference type="EMBL" id="OVA12396.1"/>
    </source>
</evidence>
<gene>
    <name evidence="1" type="ORF">BVC80_1795g39</name>
</gene>
<reference evidence="1 2" key="1">
    <citation type="journal article" date="2017" name="Mol. Plant">
        <title>The Genome of Medicinal Plant Macleaya cordata Provides New Insights into Benzylisoquinoline Alkaloids Metabolism.</title>
        <authorList>
            <person name="Liu X."/>
            <person name="Liu Y."/>
            <person name="Huang P."/>
            <person name="Ma Y."/>
            <person name="Qing Z."/>
            <person name="Tang Q."/>
            <person name="Cao H."/>
            <person name="Cheng P."/>
            <person name="Zheng Y."/>
            <person name="Yuan Z."/>
            <person name="Zhou Y."/>
            <person name="Liu J."/>
            <person name="Tang Z."/>
            <person name="Zhuo Y."/>
            <person name="Zhang Y."/>
            <person name="Yu L."/>
            <person name="Huang J."/>
            <person name="Yang P."/>
            <person name="Peng Q."/>
            <person name="Zhang J."/>
            <person name="Jiang W."/>
            <person name="Zhang Z."/>
            <person name="Lin K."/>
            <person name="Ro D.K."/>
            <person name="Chen X."/>
            <person name="Xiong X."/>
            <person name="Shang Y."/>
            <person name="Huang S."/>
            <person name="Zeng J."/>
        </authorList>
    </citation>
    <scope>NUCLEOTIDE SEQUENCE [LARGE SCALE GENOMIC DNA]</scope>
    <source>
        <strain evidence="2">cv. BLH2017</strain>
        <tissue evidence="1">Root</tissue>
    </source>
</reference>
<evidence type="ECO:0000313" key="2">
    <source>
        <dbReference type="Proteomes" id="UP000195402"/>
    </source>
</evidence>
<dbReference type="InParanoid" id="A0A200QPK2"/>
<accession>A0A200QPK2</accession>
<dbReference type="Proteomes" id="UP000195402">
    <property type="component" value="Unassembled WGS sequence"/>
</dbReference>
<dbReference type="STRING" id="56857.A0A200QPK2"/>
<protein>
    <submittedName>
        <fullName evidence="1">Phloem protein 2-like</fullName>
    </submittedName>
</protein>
<comment type="caution">
    <text evidence="1">The sequence shown here is derived from an EMBL/GenBank/DDBJ whole genome shotgun (WGS) entry which is preliminary data.</text>
</comment>
<dbReference type="PANTHER" id="PTHR48478">
    <property type="entry name" value="LECTIN-LIKE"/>
    <property type="match status" value="1"/>
</dbReference>
<dbReference type="Pfam" id="PF14299">
    <property type="entry name" value="PP2"/>
    <property type="match status" value="1"/>
</dbReference>
<dbReference type="OrthoDB" id="533833at2759"/>
<proteinExistence type="predicted"/>
<organism evidence="1 2">
    <name type="scientific">Macleaya cordata</name>
    <name type="common">Five-seeded plume-poppy</name>
    <name type="synonym">Bocconia cordata</name>
    <dbReference type="NCBI Taxonomy" id="56857"/>
    <lineage>
        <taxon>Eukaryota</taxon>
        <taxon>Viridiplantae</taxon>
        <taxon>Streptophyta</taxon>
        <taxon>Embryophyta</taxon>
        <taxon>Tracheophyta</taxon>
        <taxon>Spermatophyta</taxon>
        <taxon>Magnoliopsida</taxon>
        <taxon>Ranunculales</taxon>
        <taxon>Papaveraceae</taxon>
        <taxon>Papaveroideae</taxon>
        <taxon>Macleaya</taxon>
    </lineage>
</organism>
<dbReference type="EMBL" id="MVGT01001384">
    <property type="protein sequence ID" value="OVA12396.1"/>
    <property type="molecule type" value="Genomic_DNA"/>
</dbReference>
<name>A0A200QPK2_MACCD</name>
<dbReference type="AlphaFoldDB" id="A0A200QPK2"/>
<dbReference type="PANTHER" id="PTHR48478:SF1">
    <property type="entry name" value="LECTIN-LIKE"/>
    <property type="match status" value="1"/>
</dbReference>
<dbReference type="InterPro" id="IPR025886">
    <property type="entry name" value="PP2-like"/>
</dbReference>